<protein>
    <submittedName>
        <fullName evidence="1">Sulfide:quinone oxidoreductase</fullName>
    </submittedName>
</protein>
<name>A0A1I5RBJ4_9SPHN</name>
<dbReference type="PANTHER" id="PTHR10632">
    <property type="entry name" value="SULFIDE:QUINONE OXIDOREDUCTASE"/>
    <property type="match status" value="1"/>
</dbReference>
<dbReference type="GO" id="GO:0071949">
    <property type="term" value="F:FAD binding"/>
    <property type="evidence" value="ECO:0007669"/>
    <property type="project" value="TreeGrafter"/>
</dbReference>
<dbReference type="InterPro" id="IPR036188">
    <property type="entry name" value="FAD/NAD-bd_sf"/>
</dbReference>
<sequence length="207" mass="21952">MRYVERYGIDLRLGSKLVAVDGPARVATFERAGADGAVERTEERFDMLHVCPPQVAPAVIAASPLAGAGGFVDVDPATLAHPRFANVFAVGDVAGTSNAKTAAAARKMAPVAAANVLALLDGDRPAAAYDGYGSCPLTVERGRIVLAEFGYGGTLTPSFPRWLLDGTRPTRLAWQLKSRLLPWLYWNAMLKGREWLAAPAAHPGRGA</sequence>
<keyword evidence="2" id="KW-1185">Reference proteome</keyword>
<gene>
    <name evidence="1" type="ORF">SAMN04488241_103110</name>
</gene>
<dbReference type="GO" id="GO:0070224">
    <property type="term" value="F:sulfide:quinone oxidoreductase activity"/>
    <property type="evidence" value="ECO:0007669"/>
    <property type="project" value="TreeGrafter"/>
</dbReference>
<organism evidence="1 2">
    <name type="scientific">Sphingomonas rubra</name>
    <dbReference type="NCBI Taxonomy" id="634430"/>
    <lineage>
        <taxon>Bacteria</taxon>
        <taxon>Pseudomonadati</taxon>
        <taxon>Pseudomonadota</taxon>
        <taxon>Alphaproteobacteria</taxon>
        <taxon>Sphingomonadales</taxon>
        <taxon>Sphingomonadaceae</taxon>
        <taxon>Sphingomonas</taxon>
    </lineage>
</organism>
<evidence type="ECO:0000313" key="1">
    <source>
        <dbReference type="EMBL" id="SFP55336.1"/>
    </source>
</evidence>
<accession>A0A1I5RBJ4</accession>
<dbReference type="InterPro" id="IPR015904">
    <property type="entry name" value="Sulphide_quinone_reductase"/>
</dbReference>
<dbReference type="SUPFAM" id="SSF51905">
    <property type="entry name" value="FAD/NAD(P)-binding domain"/>
    <property type="match status" value="1"/>
</dbReference>
<dbReference type="STRING" id="634430.SAMN04488241_103110"/>
<reference evidence="1 2" key="1">
    <citation type="submission" date="2016-10" db="EMBL/GenBank/DDBJ databases">
        <authorList>
            <person name="de Groot N.N."/>
        </authorList>
    </citation>
    <scope>NUCLEOTIDE SEQUENCE [LARGE SCALE GENOMIC DNA]</scope>
    <source>
        <strain evidence="1 2">CGMCC 1.9113</strain>
    </source>
</reference>
<evidence type="ECO:0000313" key="2">
    <source>
        <dbReference type="Proteomes" id="UP000199586"/>
    </source>
</evidence>
<dbReference type="Gene3D" id="3.50.50.60">
    <property type="entry name" value="FAD/NAD(P)-binding domain"/>
    <property type="match status" value="2"/>
</dbReference>
<proteinExistence type="predicted"/>
<dbReference type="Proteomes" id="UP000199586">
    <property type="component" value="Unassembled WGS sequence"/>
</dbReference>
<dbReference type="EMBL" id="FOXP01000003">
    <property type="protein sequence ID" value="SFP55336.1"/>
    <property type="molecule type" value="Genomic_DNA"/>
</dbReference>
<dbReference type="AlphaFoldDB" id="A0A1I5RBJ4"/>
<dbReference type="GO" id="GO:0070221">
    <property type="term" value="P:sulfide oxidation, using sulfide:quinone oxidoreductase"/>
    <property type="evidence" value="ECO:0007669"/>
    <property type="project" value="TreeGrafter"/>
</dbReference>
<dbReference type="PANTHER" id="PTHR10632:SF2">
    <property type="entry name" value="SULFIDE:QUINONE OXIDOREDUCTASE, MITOCHONDRIAL"/>
    <property type="match status" value="1"/>
</dbReference>